<accession>A0ABW4PBH3</accession>
<gene>
    <name evidence="3" type="ORF">ACFSJG_21265</name>
</gene>
<reference evidence="4" key="1">
    <citation type="journal article" date="2019" name="Int. J. Syst. Evol. Microbiol.">
        <title>The Global Catalogue of Microorganisms (GCM) 10K type strain sequencing project: providing services to taxonomists for standard genome sequencing and annotation.</title>
        <authorList>
            <consortium name="The Broad Institute Genomics Platform"/>
            <consortium name="The Broad Institute Genome Sequencing Center for Infectious Disease"/>
            <person name="Wu L."/>
            <person name="Ma J."/>
        </authorList>
    </citation>
    <scope>NUCLEOTIDE SEQUENCE [LARGE SCALE GENOMIC DNA]</scope>
    <source>
        <strain evidence="4">DT72</strain>
    </source>
</reference>
<dbReference type="InterPro" id="IPR013783">
    <property type="entry name" value="Ig-like_fold"/>
</dbReference>
<keyword evidence="1" id="KW-0732">Signal</keyword>
<dbReference type="Gene3D" id="2.60.40.10">
    <property type="entry name" value="Immunoglobulins"/>
    <property type="match status" value="3"/>
</dbReference>
<name>A0ABW4PBH3_9NOCA</name>
<dbReference type="EMBL" id="JBHUFB010000020">
    <property type="protein sequence ID" value="MFD1814755.1"/>
    <property type="molecule type" value="Genomic_DNA"/>
</dbReference>
<dbReference type="NCBIfam" id="TIGR01451">
    <property type="entry name" value="B_ant_repeat"/>
    <property type="match status" value="1"/>
</dbReference>
<dbReference type="RefSeq" id="WP_378487247.1">
    <property type="nucleotide sequence ID" value="NZ_JBHUFB010000020.1"/>
</dbReference>
<comment type="caution">
    <text evidence="3">The sequence shown here is derived from an EMBL/GenBank/DDBJ whole genome shotgun (WGS) entry which is preliminary data.</text>
</comment>
<evidence type="ECO:0000256" key="1">
    <source>
        <dbReference type="SAM" id="SignalP"/>
    </source>
</evidence>
<feature type="domain" description="Bacterial Ig-like" evidence="2">
    <location>
        <begin position="290"/>
        <end position="373"/>
    </location>
</feature>
<dbReference type="Proteomes" id="UP001597286">
    <property type="component" value="Unassembled WGS sequence"/>
</dbReference>
<feature type="domain" description="Bacterial Ig-like" evidence="2">
    <location>
        <begin position="196"/>
        <end position="278"/>
    </location>
</feature>
<evidence type="ECO:0000313" key="4">
    <source>
        <dbReference type="Proteomes" id="UP001597286"/>
    </source>
</evidence>
<evidence type="ECO:0000313" key="3">
    <source>
        <dbReference type="EMBL" id="MFD1814755.1"/>
    </source>
</evidence>
<feature type="chain" id="PRO_5045654846" evidence="1">
    <location>
        <begin position="34"/>
        <end position="485"/>
    </location>
</feature>
<sequence>MARPAVRRLVAAIGAAALVTLGVGVVATPSASAATSATKTTDNIKVTKSVTPGTATRGATVTYTSVFEDTNAVDRYLNKITDVYPAGFQYVPGSAKITASGLVTGPSTSNVTPSVDAANNRLSVSGNWLLADRWLAENKDVTFEVSYTVPPTAQPGTYDSGLTFEVFSFQTTQVFDPIGVHVTVDVPNVATATTVQVPATATAGQQVNLTATVAPAPDGGTVQFKDGATDIGAPVAAAGGTATLPWTFTTAGTKSITAVYSGAVGFAGSTSAAATVKVGAPDATTSTTVQAPASSTTGQSVQLTATVAPAPSGGTVQFKDGTVNIGAPVALDEGVATLSHTFGVAGAKAVTAVYSGTTGFVGSTSQPVTVTVTDPAPGDVLTSTTVTVPGSVALGQAAELIATVAPAGATGTVQFKVGATSIGGPVAVVGGVAALSHTFSSSGEKAVTAVYSGGPGYVGSASPPAVVTVSGGGAGTGSLENIFGS</sequence>
<protein>
    <submittedName>
        <fullName evidence="3">Ig-like domain repeat protein</fullName>
    </submittedName>
</protein>
<dbReference type="InterPro" id="IPR047589">
    <property type="entry name" value="DUF11_rpt"/>
</dbReference>
<dbReference type="InterPro" id="IPR032109">
    <property type="entry name" value="Big_3_5"/>
</dbReference>
<feature type="domain" description="Bacterial Ig-like" evidence="2">
    <location>
        <begin position="387"/>
        <end position="470"/>
    </location>
</feature>
<dbReference type="Pfam" id="PF16640">
    <property type="entry name" value="Big_3_5"/>
    <property type="match status" value="3"/>
</dbReference>
<keyword evidence="4" id="KW-1185">Reference proteome</keyword>
<proteinExistence type="predicted"/>
<organism evidence="3 4">
    <name type="scientific">Rhodococcus gannanensis</name>
    <dbReference type="NCBI Taxonomy" id="1960308"/>
    <lineage>
        <taxon>Bacteria</taxon>
        <taxon>Bacillati</taxon>
        <taxon>Actinomycetota</taxon>
        <taxon>Actinomycetes</taxon>
        <taxon>Mycobacteriales</taxon>
        <taxon>Nocardiaceae</taxon>
        <taxon>Rhodococcus</taxon>
    </lineage>
</organism>
<feature type="signal peptide" evidence="1">
    <location>
        <begin position="1"/>
        <end position="33"/>
    </location>
</feature>
<evidence type="ECO:0000259" key="2">
    <source>
        <dbReference type="Pfam" id="PF16640"/>
    </source>
</evidence>